<sequence length="255" mass="26564">MMVTAVRPRRAPARTLTRVLRPTPADLRMALGECGLTTAFMFTVSTLVRWGAGPAHPGGPTAGSWLRGLVVSTLVGLTIVGFVLSRPGRWTGAQMNPAITLALLVFGRMPARRVLPYVVAQMAASVAATVLARAVWGPALSDAPVRWTVIRPAAGIGGTVVAVVEAAVLAVIIAVLCRALRRAPRVPLPWLMGLMFGLQGALLGQLTGGSANPARQFGPALLSGQTHLLGVYLLAPVAGAVLAAAVARCTELRHR</sequence>
<comment type="subcellular location">
    <subcellularLocation>
        <location evidence="1">Membrane</location>
        <topology evidence="1">Multi-pass membrane protein</topology>
    </subcellularLocation>
</comment>
<dbReference type="OrthoDB" id="9807293at2"/>
<proteinExistence type="inferred from homology"/>
<name>A0A561VCI0_ACTTI</name>
<feature type="transmembrane region" description="Helical" evidence="7">
    <location>
        <begin position="64"/>
        <end position="85"/>
    </location>
</feature>
<accession>A0A561VCI0</accession>
<organism evidence="8 9">
    <name type="scientific">Actinoplanes teichomyceticus</name>
    <dbReference type="NCBI Taxonomy" id="1867"/>
    <lineage>
        <taxon>Bacteria</taxon>
        <taxon>Bacillati</taxon>
        <taxon>Actinomycetota</taxon>
        <taxon>Actinomycetes</taxon>
        <taxon>Micromonosporales</taxon>
        <taxon>Micromonosporaceae</taxon>
        <taxon>Actinoplanes</taxon>
    </lineage>
</organism>
<feature type="transmembrane region" description="Helical" evidence="7">
    <location>
        <begin position="30"/>
        <end position="52"/>
    </location>
</feature>
<dbReference type="GO" id="GO:0016020">
    <property type="term" value="C:membrane"/>
    <property type="evidence" value="ECO:0007669"/>
    <property type="project" value="UniProtKB-SubCell"/>
</dbReference>
<dbReference type="InterPro" id="IPR034294">
    <property type="entry name" value="Aquaporin_transptr"/>
</dbReference>
<feature type="transmembrane region" description="Helical" evidence="7">
    <location>
        <begin position="114"/>
        <end position="136"/>
    </location>
</feature>
<evidence type="ECO:0000256" key="4">
    <source>
        <dbReference type="ARBA" id="ARBA00022989"/>
    </source>
</evidence>
<reference evidence="8 9" key="1">
    <citation type="submission" date="2019-06" db="EMBL/GenBank/DDBJ databases">
        <title>Sequencing the genomes of 1000 actinobacteria strains.</title>
        <authorList>
            <person name="Klenk H.-P."/>
        </authorList>
    </citation>
    <scope>NUCLEOTIDE SEQUENCE [LARGE SCALE GENOMIC DNA]</scope>
    <source>
        <strain evidence="8 9">DSM 43866</strain>
    </source>
</reference>
<dbReference type="PANTHER" id="PTHR45724:SF13">
    <property type="entry name" value="AQUAPORIN NIP1-1-RELATED"/>
    <property type="match status" value="1"/>
</dbReference>
<evidence type="ECO:0000256" key="1">
    <source>
        <dbReference type="ARBA" id="ARBA00004141"/>
    </source>
</evidence>
<dbReference type="PROSITE" id="PS00221">
    <property type="entry name" value="MIP"/>
    <property type="match status" value="1"/>
</dbReference>
<feature type="transmembrane region" description="Helical" evidence="7">
    <location>
        <begin position="156"/>
        <end position="176"/>
    </location>
</feature>
<dbReference type="Pfam" id="PF00230">
    <property type="entry name" value="MIP"/>
    <property type="match status" value="1"/>
</dbReference>
<evidence type="ECO:0000313" key="8">
    <source>
        <dbReference type="EMBL" id="TWG09297.1"/>
    </source>
</evidence>
<dbReference type="InterPro" id="IPR022357">
    <property type="entry name" value="MIP_CS"/>
</dbReference>
<evidence type="ECO:0000256" key="2">
    <source>
        <dbReference type="ARBA" id="ARBA00022448"/>
    </source>
</evidence>
<evidence type="ECO:0000256" key="7">
    <source>
        <dbReference type="SAM" id="Phobius"/>
    </source>
</evidence>
<evidence type="ECO:0000256" key="5">
    <source>
        <dbReference type="ARBA" id="ARBA00023136"/>
    </source>
</evidence>
<gene>
    <name evidence="8" type="ORF">FHX34_10812</name>
</gene>
<dbReference type="SUPFAM" id="SSF81338">
    <property type="entry name" value="Aquaporin-like"/>
    <property type="match status" value="1"/>
</dbReference>
<feature type="transmembrane region" description="Helical" evidence="7">
    <location>
        <begin position="188"/>
        <end position="207"/>
    </location>
</feature>
<dbReference type="GO" id="GO:0015267">
    <property type="term" value="F:channel activity"/>
    <property type="evidence" value="ECO:0007669"/>
    <property type="project" value="InterPro"/>
</dbReference>
<evidence type="ECO:0000256" key="3">
    <source>
        <dbReference type="ARBA" id="ARBA00022692"/>
    </source>
</evidence>
<keyword evidence="9" id="KW-1185">Reference proteome</keyword>
<keyword evidence="2 6" id="KW-0813">Transport</keyword>
<keyword evidence="4 7" id="KW-1133">Transmembrane helix</keyword>
<keyword evidence="3 6" id="KW-0812">Transmembrane</keyword>
<keyword evidence="5 7" id="KW-0472">Membrane</keyword>
<comment type="caution">
    <text evidence="8">The sequence shown here is derived from an EMBL/GenBank/DDBJ whole genome shotgun (WGS) entry which is preliminary data.</text>
</comment>
<comment type="similarity">
    <text evidence="6">Belongs to the MIP/aquaporin (TC 1.A.8) family.</text>
</comment>
<feature type="transmembrane region" description="Helical" evidence="7">
    <location>
        <begin position="227"/>
        <end position="247"/>
    </location>
</feature>
<dbReference type="Proteomes" id="UP000320239">
    <property type="component" value="Unassembled WGS sequence"/>
</dbReference>
<dbReference type="EMBL" id="VIWY01000008">
    <property type="protein sequence ID" value="TWG09297.1"/>
    <property type="molecule type" value="Genomic_DNA"/>
</dbReference>
<dbReference type="PANTHER" id="PTHR45724">
    <property type="entry name" value="AQUAPORIN NIP2-1"/>
    <property type="match status" value="1"/>
</dbReference>
<dbReference type="InterPro" id="IPR023271">
    <property type="entry name" value="Aquaporin-like"/>
</dbReference>
<protein>
    <submittedName>
        <fullName evidence="8">Glycerol uptake facilitator protein/aquaporin Z</fullName>
    </submittedName>
</protein>
<dbReference type="Gene3D" id="1.20.1080.10">
    <property type="entry name" value="Glycerol uptake facilitator protein"/>
    <property type="match status" value="1"/>
</dbReference>
<evidence type="ECO:0000256" key="6">
    <source>
        <dbReference type="RuleBase" id="RU000477"/>
    </source>
</evidence>
<evidence type="ECO:0000313" key="9">
    <source>
        <dbReference type="Proteomes" id="UP000320239"/>
    </source>
</evidence>
<dbReference type="AlphaFoldDB" id="A0A561VCI0"/>
<dbReference type="PRINTS" id="PR00783">
    <property type="entry name" value="MINTRINSICP"/>
</dbReference>
<dbReference type="RefSeq" id="WP_122978471.1">
    <property type="nucleotide sequence ID" value="NZ_BOMX01000158.1"/>
</dbReference>
<dbReference type="InterPro" id="IPR000425">
    <property type="entry name" value="MIP"/>
</dbReference>